<reference evidence="1" key="1">
    <citation type="submission" date="2021-02" db="EMBL/GenBank/DDBJ databases">
        <authorList>
            <person name="Nowell W R."/>
        </authorList>
    </citation>
    <scope>NUCLEOTIDE SEQUENCE</scope>
</reference>
<accession>A0A813M4H9</accession>
<name>A0A813M4H9_9BILA</name>
<dbReference type="AlphaFoldDB" id="A0A813M4H9"/>
<evidence type="ECO:0000313" key="2">
    <source>
        <dbReference type="EMBL" id="CAF3538725.1"/>
    </source>
</evidence>
<protein>
    <submittedName>
        <fullName evidence="1">Uncharacterized protein</fullName>
    </submittedName>
</protein>
<organism evidence="1 3">
    <name type="scientific">Adineta steineri</name>
    <dbReference type="NCBI Taxonomy" id="433720"/>
    <lineage>
        <taxon>Eukaryota</taxon>
        <taxon>Metazoa</taxon>
        <taxon>Spiralia</taxon>
        <taxon>Gnathifera</taxon>
        <taxon>Rotifera</taxon>
        <taxon>Eurotatoria</taxon>
        <taxon>Bdelloidea</taxon>
        <taxon>Adinetida</taxon>
        <taxon>Adinetidae</taxon>
        <taxon>Adineta</taxon>
    </lineage>
</organism>
<evidence type="ECO:0000313" key="1">
    <source>
        <dbReference type="EMBL" id="CAF0717616.1"/>
    </source>
</evidence>
<dbReference type="EMBL" id="CAJNOE010000006">
    <property type="protein sequence ID" value="CAF0717616.1"/>
    <property type="molecule type" value="Genomic_DNA"/>
</dbReference>
<dbReference type="Proteomes" id="UP000663868">
    <property type="component" value="Unassembled WGS sequence"/>
</dbReference>
<proteinExistence type="predicted"/>
<sequence length="161" mass="18610">MFFFSLYAINTLFYYVDRITIPSRAFISPSYSYKSFVQGLSTTYRSNTNHKCQQIGSHASSNRTLDTLYVMILHGIEASHFIMKKNIYDYNKTRDYKINLILVDFHSKVTLELDSRHLKNKLQSTKSDDIIAEVNICMVCSAEINITIFVSSSQDTFIDQT</sequence>
<gene>
    <name evidence="1" type="ORF">IZO911_LOCUS1394</name>
    <name evidence="2" type="ORF">KXQ929_LOCUS2050</name>
</gene>
<dbReference type="EMBL" id="CAJOBB010000060">
    <property type="protein sequence ID" value="CAF3538725.1"/>
    <property type="molecule type" value="Genomic_DNA"/>
</dbReference>
<evidence type="ECO:0000313" key="3">
    <source>
        <dbReference type="Proteomes" id="UP000663860"/>
    </source>
</evidence>
<comment type="caution">
    <text evidence="1">The sequence shown here is derived from an EMBL/GenBank/DDBJ whole genome shotgun (WGS) entry which is preliminary data.</text>
</comment>
<dbReference type="Proteomes" id="UP000663860">
    <property type="component" value="Unassembled WGS sequence"/>
</dbReference>